<feature type="non-terminal residue" evidence="1">
    <location>
        <position position="1"/>
    </location>
</feature>
<gene>
    <name evidence="1" type="ORF">S03H2_68963</name>
</gene>
<sequence length="118" mass="13901">GVRNWVNDAIGLMTLNAQYTDEHKRSEFNYGRLTLQKIQVAKDKLLRELEETLISAQLWPDLFTLVDEAYKTLKEFIEKGGAEDPNLTEEYRKYYSKKFASILPLTRQIEQRDPDFKI</sequence>
<name>X1KTK9_9ZZZZ</name>
<dbReference type="AlphaFoldDB" id="X1KTK9"/>
<comment type="caution">
    <text evidence="1">The sequence shown here is derived from an EMBL/GenBank/DDBJ whole genome shotgun (WGS) entry which is preliminary data.</text>
</comment>
<accession>X1KTK9</accession>
<protein>
    <submittedName>
        <fullName evidence="1">Uncharacterized protein</fullName>
    </submittedName>
</protein>
<proteinExistence type="predicted"/>
<dbReference type="EMBL" id="BARU01045454">
    <property type="protein sequence ID" value="GAH93469.1"/>
    <property type="molecule type" value="Genomic_DNA"/>
</dbReference>
<reference evidence="1" key="1">
    <citation type="journal article" date="2014" name="Front. Microbiol.">
        <title>High frequency of phylogenetically diverse reductive dehalogenase-homologous genes in deep subseafloor sedimentary metagenomes.</title>
        <authorList>
            <person name="Kawai M."/>
            <person name="Futagami T."/>
            <person name="Toyoda A."/>
            <person name="Takaki Y."/>
            <person name="Nishi S."/>
            <person name="Hori S."/>
            <person name="Arai W."/>
            <person name="Tsubouchi T."/>
            <person name="Morono Y."/>
            <person name="Uchiyama I."/>
            <person name="Ito T."/>
            <person name="Fujiyama A."/>
            <person name="Inagaki F."/>
            <person name="Takami H."/>
        </authorList>
    </citation>
    <scope>NUCLEOTIDE SEQUENCE</scope>
    <source>
        <strain evidence="1">Expedition CK06-06</strain>
    </source>
</reference>
<organism evidence="1">
    <name type="scientific">marine sediment metagenome</name>
    <dbReference type="NCBI Taxonomy" id="412755"/>
    <lineage>
        <taxon>unclassified sequences</taxon>
        <taxon>metagenomes</taxon>
        <taxon>ecological metagenomes</taxon>
    </lineage>
</organism>
<evidence type="ECO:0000313" key="1">
    <source>
        <dbReference type="EMBL" id="GAH93469.1"/>
    </source>
</evidence>